<organism evidence="2 3">
    <name type="scientific">Echinococcus multilocularis</name>
    <name type="common">Fox tapeworm</name>
    <dbReference type="NCBI Taxonomy" id="6211"/>
    <lineage>
        <taxon>Eukaryota</taxon>
        <taxon>Metazoa</taxon>
        <taxon>Spiralia</taxon>
        <taxon>Lophotrochozoa</taxon>
        <taxon>Platyhelminthes</taxon>
        <taxon>Cestoda</taxon>
        <taxon>Eucestoda</taxon>
        <taxon>Cyclophyllidea</taxon>
        <taxon>Taeniidae</taxon>
        <taxon>Echinococcus</taxon>
    </lineage>
</organism>
<gene>
    <name evidence="2" type="ORF">EmuJ_000834700</name>
</gene>
<dbReference type="InterPro" id="IPR002816">
    <property type="entry name" value="TraB/PrgY/GumN_fam"/>
</dbReference>
<dbReference type="Proteomes" id="UP000017246">
    <property type="component" value="Unassembled WGS sequence"/>
</dbReference>
<reference evidence="2" key="2">
    <citation type="submission" date="2015-11" db="EMBL/GenBank/DDBJ databases">
        <authorList>
            <person name="Zhang Y."/>
            <person name="Guo Z."/>
        </authorList>
    </citation>
    <scope>NUCLEOTIDE SEQUENCE</scope>
</reference>
<dbReference type="AlphaFoldDB" id="A0A068YEH0"/>
<dbReference type="OrthoDB" id="48306at2759"/>
<dbReference type="PANTHER" id="PTHR21530:SF7">
    <property type="entry name" value="TRAB DOMAIN-CONTAINING PROTEIN"/>
    <property type="match status" value="1"/>
</dbReference>
<dbReference type="PANTHER" id="PTHR21530">
    <property type="entry name" value="PHEROMONE SHUTDOWN PROTEIN"/>
    <property type="match status" value="1"/>
</dbReference>
<protein>
    <submittedName>
        <fullName evidence="2">TraB domain containing protein</fullName>
    </submittedName>
</protein>
<dbReference type="eggNOG" id="KOG2860">
    <property type="taxonomic scope" value="Eukaryota"/>
</dbReference>
<evidence type="ECO:0000256" key="1">
    <source>
        <dbReference type="SAM" id="MobiDB-lite"/>
    </source>
</evidence>
<feature type="compositionally biased region" description="Basic and acidic residues" evidence="1">
    <location>
        <begin position="253"/>
        <end position="264"/>
    </location>
</feature>
<feature type="compositionally biased region" description="Basic and acidic residues" evidence="1">
    <location>
        <begin position="271"/>
        <end position="296"/>
    </location>
</feature>
<dbReference type="OMA" id="INRREIM"/>
<reference evidence="2" key="1">
    <citation type="journal article" date="2013" name="Nature">
        <title>The genomes of four tapeworm species reveal adaptations to parasitism.</title>
        <authorList>
            <person name="Tsai I.J."/>
            <person name="Zarowiecki M."/>
            <person name="Holroyd N."/>
            <person name="Garciarrubio A."/>
            <person name="Sanchez-Flores A."/>
            <person name="Brooks K.L."/>
            <person name="Tracey A."/>
            <person name="Bobes R.J."/>
            <person name="Fragoso G."/>
            <person name="Sciutto E."/>
            <person name="Aslett M."/>
            <person name="Beasley H."/>
            <person name="Bennett H.M."/>
            <person name="Cai J."/>
            <person name="Camicia F."/>
            <person name="Clark R."/>
            <person name="Cucher M."/>
            <person name="De Silva N."/>
            <person name="Day T.A."/>
            <person name="Deplazes P."/>
            <person name="Estrada K."/>
            <person name="Fernandez C."/>
            <person name="Holland P.W."/>
            <person name="Hou J."/>
            <person name="Hu S."/>
            <person name="Huckvale T."/>
            <person name="Hung S.S."/>
            <person name="Kamenetzky L."/>
            <person name="Keane J.A."/>
            <person name="Kiss F."/>
            <person name="Koziol U."/>
            <person name="Lambert O."/>
            <person name="Liu K."/>
            <person name="Luo X."/>
            <person name="Luo Y."/>
            <person name="Macchiaroli N."/>
            <person name="Nichol S."/>
            <person name="Paps J."/>
            <person name="Parkinson J."/>
            <person name="Pouchkina-Stantcheva N."/>
            <person name="Riddiford N."/>
            <person name="Rosenzvit M."/>
            <person name="Salinas G."/>
            <person name="Wasmuth J.D."/>
            <person name="Zamanian M."/>
            <person name="Zheng Y."/>
            <person name="Cai X."/>
            <person name="Soberon X."/>
            <person name="Olson P.D."/>
            <person name="Laclette J.P."/>
            <person name="Brehm K."/>
            <person name="Berriman M."/>
            <person name="Garciarrubio A."/>
            <person name="Bobes R.J."/>
            <person name="Fragoso G."/>
            <person name="Sanchez-Flores A."/>
            <person name="Estrada K."/>
            <person name="Cevallos M.A."/>
            <person name="Morett E."/>
            <person name="Gonzalez V."/>
            <person name="Portillo T."/>
            <person name="Ochoa-Leyva A."/>
            <person name="Jose M.V."/>
            <person name="Sciutto E."/>
            <person name="Landa A."/>
            <person name="Jimenez L."/>
            <person name="Valdes V."/>
            <person name="Carrero J.C."/>
            <person name="Larralde C."/>
            <person name="Morales-Montor J."/>
            <person name="Limon-Lason J."/>
            <person name="Soberon X."/>
            <person name="Laclette J.P."/>
        </authorList>
    </citation>
    <scope>NUCLEOTIDE SEQUENCE [LARGE SCALE GENOMIC DNA]</scope>
</reference>
<dbReference type="InterPro" id="IPR046345">
    <property type="entry name" value="TraB_PrgY-like"/>
</dbReference>
<accession>A0A068YEH0</accession>
<evidence type="ECO:0000313" key="2">
    <source>
        <dbReference type="EMBL" id="CDS40751.1"/>
    </source>
</evidence>
<sequence length="443" mass="50376">MDAYAAYSDSEGTGDSCEMNTVSSFLECVQVVRQTPFELPKTVSLIECSNGTKVYLVGTAHFSKESIADVRFIMEKTLPDVVVVELCRNRSHSMLLSEDDIKRQIRENSLVDYVRNMGVSNGVLQYLLLRFTKYIMEQIGMAPGGEFRAAFQEASKQAHCHLILGDRPIKVTLQRAMDALGLWQKTRFFFSLLFGFEEITPEDVEEMKNEDLLEQLIKALAGDYPELTRIILEERDLYLARSIWEVCGLPSEESGRDANRRGEEVGVEEAEEKKGAEVRQRQDHDQKRGESDKRSENSTVEVLLDPEEHPHLLRQCCCWCPEWPGLDVLPRVVVAVVGIGHVAGIRKAWNHAATIDKAELRRVKPASRSWVVVRWASRALIFSVSGWSPHFSRHPLPVFEIHAVLMPQSTVWPITVILPNCPQHLLHIFIGVLFRTFQTYIDV</sequence>
<proteinExistence type="predicted"/>
<dbReference type="CDD" id="cd14726">
    <property type="entry name" value="TraB_PrgY-like"/>
    <property type="match status" value="1"/>
</dbReference>
<name>A0A068YEH0_ECHMU</name>
<keyword evidence="3" id="KW-1185">Reference proteome</keyword>
<dbReference type="Pfam" id="PF01963">
    <property type="entry name" value="TraB_PrgY_gumN"/>
    <property type="match status" value="1"/>
</dbReference>
<feature type="region of interest" description="Disordered" evidence="1">
    <location>
        <begin position="252"/>
        <end position="301"/>
    </location>
</feature>
<dbReference type="STRING" id="6211.A0A068YEH0"/>
<evidence type="ECO:0000313" key="3">
    <source>
        <dbReference type="Proteomes" id="UP000017246"/>
    </source>
</evidence>
<dbReference type="EMBL" id="LN902841">
    <property type="protein sequence ID" value="CDS40751.1"/>
    <property type="molecule type" value="Genomic_DNA"/>
</dbReference>